<evidence type="ECO:0000256" key="11">
    <source>
        <dbReference type="ARBA" id="ARBA00023236"/>
    </source>
</evidence>
<comment type="similarity">
    <text evidence="1 12 13">Belongs to the peptidase S24 family.</text>
</comment>
<dbReference type="PRINTS" id="PR00726">
    <property type="entry name" value="LEXASERPTASE"/>
</dbReference>
<dbReference type="GO" id="GO:0006281">
    <property type="term" value="P:DNA repair"/>
    <property type="evidence" value="ECO:0007669"/>
    <property type="project" value="UniProtKB-UniRule"/>
</dbReference>
<keyword evidence="11 12" id="KW-0742">SOS response</keyword>
<dbReference type="FunFam" id="2.10.109.10:FF:000001">
    <property type="entry name" value="LexA repressor"/>
    <property type="match status" value="1"/>
</dbReference>
<evidence type="ECO:0000256" key="5">
    <source>
        <dbReference type="ARBA" id="ARBA00022801"/>
    </source>
</evidence>
<dbReference type="InterPro" id="IPR036286">
    <property type="entry name" value="LexA/Signal_pep-like_sf"/>
</dbReference>
<keyword evidence="6 12" id="KW-0068">Autocatalytic cleavage</keyword>
<evidence type="ECO:0000256" key="9">
    <source>
        <dbReference type="ARBA" id="ARBA00023163"/>
    </source>
</evidence>
<keyword evidence="5 12" id="KW-0378">Hydrolase</keyword>
<comment type="subunit">
    <text evidence="12">Homodimer.</text>
</comment>
<feature type="DNA-binding region" description="H-T-H motif" evidence="12">
    <location>
        <begin position="26"/>
        <end position="46"/>
    </location>
</feature>
<dbReference type="EMBL" id="CP123872">
    <property type="protein sequence ID" value="WND02374.1"/>
    <property type="molecule type" value="Genomic_DNA"/>
</dbReference>
<dbReference type="GO" id="GO:0006508">
    <property type="term" value="P:proteolysis"/>
    <property type="evidence" value="ECO:0007669"/>
    <property type="project" value="InterPro"/>
</dbReference>
<keyword evidence="9 12" id="KW-0804">Transcription</keyword>
<dbReference type="InterPro" id="IPR036390">
    <property type="entry name" value="WH_DNA-bd_sf"/>
</dbReference>
<comment type="function">
    <text evidence="12">Represses a number of genes involved in the response to DNA damage (SOS response), including recA and lexA. In the presence of single-stranded DNA, RecA interacts with LexA causing an autocatalytic cleavage which disrupts the DNA-binding part of LexA, leading to derepression of the SOS regulon and eventually DNA repair.</text>
</comment>
<reference evidence="16" key="1">
    <citation type="submission" date="2023-04" db="EMBL/GenBank/DDBJ databases">
        <title>Complete genome sequence of Temperatibacter marinus.</title>
        <authorList>
            <person name="Rong J.-C."/>
            <person name="Yi M.-L."/>
            <person name="Zhao Q."/>
        </authorList>
    </citation>
    <scope>NUCLEOTIDE SEQUENCE</scope>
    <source>
        <strain evidence="16">NBRC 110045</strain>
    </source>
</reference>
<keyword evidence="7 12" id="KW-0805">Transcription regulation</keyword>
<dbReference type="PANTHER" id="PTHR33516">
    <property type="entry name" value="LEXA REPRESSOR"/>
    <property type="match status" value="1"/>
</dbReference>
<keyword evidence="4 12" id="KW-0227">DNA damage</keyword>
<evidence type="ECO:0000313" key="17">
    <source>
        <dbReference type="Proteomes" id="UP001268683"/>
    </source>
</evidence>
<dbReference type="InterPro" id="IPR036388">
    <property type="entry name" value="WH-like_DNA-bd_sf"/>
</dbReference>
<dbReference type="Pfam" id="PF00717">
    <property type="entry name" value="Peptidase_S24"/>
    <property type="match status" value="1"/>
</dbReference>
<accession>A0AA52EH20</accession>
<keyword evidence="17" id="KW-1185">Reference proteome</keyword>
<protein>
    <recommendedName>
        <fullName evidence="12">LexA repressor</fullName>
        <ecNumber evidence="12">3.4.21.88</ecNumber>
    </recommendedName>
</protein>
<dbReference type="InterPro" id="IPR039418">
    <property type="entry name" value="LexA-like"/>
</dbReference>
<comment type="catalytic activity">
    <reaction evidence="12">
        <text>Hydrolysis of Ala-|-Gly bond in repressor LexA.</text>
        <dbReference type="EC" id="3.4.21.88"/>
    </reaction>
</comment>
<evidence type="ECO:0000256" key="1">
    <source>
        <dbReference type="ARBA" id="ARBA00007484"/>
    </source>
</evidence>
<dbReference type="AlphaFoldDB" id="A0AA52EH20"/>
<dbReference type="EC" id="3.4.21.88" evidence="12"/>
<dbReference type="NCBIfam" id="TIGR00498">
    <property type="entry name" value="lexA"/>
    <property type="match status" value="1"/>
</dbReference>
<dbReference type="SUPFAM" id="SSF46785">
    <property type="entry name" value="Winged helix' DNA-binding domain"/>
    <property type="match status" value="1"/>
</dbReference>
<dbReference type="PANTHER" id="PTHR33516:SF2">
    <property type="entry name" value="LEXA REPRESSOR-RELATED"/>
    <property type="match status" value="1"/>
</dbReference>
<evidence type="ECO:0000256" key="13">
    <source>
        <dbReference type="RuleBase" id="RU003991"/>
    </source>
</evidence>
<evidence type="ECO:0000313" key="16">
    <source>
        <dbReference type="EMBL" id="WND02374.1"/>
    </source>
</evidence>
<feature type="domain" description="Peptidase S24/S26A/S26B/S26C" evidence="14">
    <location>
        <begin position="111"/>
        <end position="226"/>
    </location>
</feature>
<organism evidence="16 17">
    <name type="scientific">Temperatibacter marinus</name>
    <dbReference type="NCBI Taxonomy" id="1456591"/>
    <lineage>
        <taxon>Bacteria</taxon>
        <taxon>Pseudomonadati</taxon>
        <taxon>Pseudomonadota</taxon>
        <taxon>Alphaproteobacteria</taxon>
        <taxon>Kordiimonadales</taxon>
        <taxon>Temperatibacteraceae</taxon>
        <taxon>Temperatibacter</taxon>
    </lineage>
</organism>
<dbReference type="InterPro" id="IPR015927">
    <property type="entry name" value="Peptidase_S24_S26A/B/C"/>
</dbReference>
<dbReference type="GO" id="GO:0004252">
    <property type="term" value="F:serine-type endopeptidase activity"/>
    <property type="evidence" value="ECO:0007669"/>
    <property type="project" value="UniProtKB-UniRule"/>
</dbReference>
<gene>
    <name evidence="12 16" type="primary">lexA</name>
    <name evidence="16" type="ORF">QGN29_12520</name>
</gene>
<dbReference type="KEGG" id="tmk:QGN29_12520"/>
<dbReference type="Gene3D" id="2.10.109.10">
    <property type="entry name" value="Umud Fragment, subunit A"/>
    <property type="match status" value="1"/>
</dbReference>
<dbReference type="InterPro" id="IPR050077">
    <property type="entry name" value="LexA_repressor"/>
</dbReference>
<dbReference type="InterPro" id="IPR006197">
    <property type="entry name" value="Peptidase_S24_LexA"/>
</dbReference>
<dbReference type="Gene3D" id="1.10.10.10">
    <property type="entry name" value="Winged helix-like DNA-binding domain superfamily/Winged helix DNA-binding domain"/>
    <property type="match status" value="1"/>
</dbReference>
<keyword evidence="3 12" id="KW-0235">DNA replication</keyword>
<evidence type="ECO:0000256" key="12">
    <source>
        <dbReference type="HAMAP-Rule" id="MF_00015"/>
    </source>
</evidence>
<evidence type="ECO:0000259" key="15">
    <source>
        <dbReference type="Pfam" id="PF01726"/>
    </source>
</evidence>
<feature type="active site" description="For autocatalytic cleavage activity" evidence="12">
    <location>
        <position position="153"/>
    </location>
</feature>
<evidence type="ECO:0000256" key="4">
    <source>
        <dbReference type="ARBA" id="ARBA00022763"/>
    </source>
</evidence>
<evidence type="ECO:0000256" key="10">
    <source>
        <dbReference type="ARBA" id="ARBA00023204"/>
    </source>
</evidence>
<dbReference type="RefSeq" id="WP_310798210.1">
    <property type="nucleotide sequence ID" value="NZ_CP123872.1"/>
</dbReference>
<name>A0AA52EH20_9PROT</name>
<evidence type="ECO:0000256" key="8">
    <source>
        <dbReference type="ARBA" id="ARBA00023125"/>
    </source>
</evidence>
<keyword evidence="8 12" id="KW-0238">DNA-binding</keyword>
<evidence type="ECO:0000256" key="3">
    <source>
        <dbReference type="ARBA" id="ARBA00022705"/>
    </source>
</evidence>
<evidence type="ECO:0000256" key="7">
    <source>
        <dbReference type="ARBA" id="ARBA00023015"/>
    </source>
</evidence>
<keyword evidence="10 12" id="KW-0234">DNA repair</keyword>
<dbReference type="GO" id="GO:0003677">
    <property type="term" value="F:DNA binding"/>
    <property type="evidence" value="ECO:0007669"/>
    <property type="project" value="UniProtKB-UniRule"/>
</dbReference>
<feature type="active site" description="For autocatalytic cleavage activity" evidence="12">
    <location>
        <position position="191"/>
    </location>
</feature>
<dbReference type="CDD" id="cd06529">
    <property type="entry name" value="S24_LexA-like"/>
    <property type="match status" value="1"/>
</dbReference>
<evidence type="ECO:0000259" key="14">
    <source>
        <dbReference type="Pfam" id="PF00717"/>
    </source>
</evidence>
<dbReference type="SUPFAM" id="SSF51306">
    <property type="entry name" value="LexA/Signal peptidase"/>
    <property type="match status" value="1"/>
</dbReference>
<dbReference type="Pfam" id="PF01726">
    <property type="entry name" value="LexA_DNA_bind"/>
    <property type="match status" value="1"/>
</dbReference>
<dbReference type="InterPro" id="IPR006200">
    <property type="entry name" value="LexA"/>
</dbReference>
<evidence type="ECO:0000256" key="6">
    <source>
        <dbReference type="ARBA" id="ARBA00022813"/>
    </source>
</evidence>
<sequence length="233" mass="25504">MLTKKQNLLLMFIHEKVQENGVAPSFDEMKDALGLKSKSGIHRLVGALEERGFLRRLANRARALEVVKLPDNMTATAQTPVDKSNIVTGNFGAPHPRATQAPSAVDVAEVPLHGRIAAGTPIEALENADNNIAVPMDMVGRGQTYALTVDGDSMEEMGIMDGDTVLIESCTTAREGDVVVALLDGEEATLKTFKKQNNHIALVPANRRYDTQFYEPRRVQIQGKLVGLMRTYH</sequence>
<evidence type="ECO:0000256" key="2">
    <source>
        <dbReference type="ARBA" id="ARBA00022491"/>
    </source>
</evidence>
<feature type="site" description="Cleavage; by autolysis" evidence="12">
    <location>
        <begin position="118"/>
        <end position="119"/>
    </location>
</feature>
<dbReference type="GO" id="GO:0009432">
    <property type="term" value="P:SOS response"/>
    <property type="evidence" value="ECO:0007669"/>
    <property type="project" value="UniProtKB-UniRule"/>
</dbReference>
<proteinExistence type="inferred from homology"/>
<dbReference type="InterPro" id="IPR006199">
    <property type="entry name" value="LexA_DNA-bd_dom"/>
</dbReference>
<dbReference type="GO" id="GO:0045892">
    <property type="term" value="P:negative regulation of DNA-templated transcription"/>
    <property type="evidence" value="ECO:0007669"/>
    <property type="project" value="UniProtKB-UniRule"/>
</dbReference>
<dbReference type="GO" id="GO:0006260">
    <property type="term" value="P:DNA replication"/>
    <property type="evidence" value="ECO:0007669"/>
    <property type="project" value="UniProtKB-UniRule"/>
</dbReference>
<dbReference type="HAMAP" id="MF_00015">
    <property type="entry name" value="LexA"/>
    <property type="match status" value="1"/>
</dbReference>
<dbReference type="Proteomes" id="UP001268683">
    <property type="component" value="Chromosome"/>
</dbReference>
<feature type="domain" description="LexA repressor DNA-binding" evidence="15">
    <location>
        <begin position="2"/>
        <end position="63"/>
    </location>
</feature>
<keyword evidence="2 12" id="KW-0678">Repressor</keyword>